<proteinExistence type="predicted"/>
<comment type="caution">
    <text evidence="1">The sequence shown here is derived from an EMBL/GenBank/DDBJ whole genome shotgun (WGS) entry which is preliminary data.</text>
</comment>
<dbReference type="RefSeq" id="WP_317560976.1">
    <property type="nucleotide sequence ID" value="NZ_JAWLIP010000003.1"/>
</dbReference>
<dbReference type="Proteomes" id="UP001185659">
    <property type="component" value="Unassembled WGS sequence"/>
</dbReference>
<evidence type="ECO:0000313" key="1">
    <source>
        <dbReference type="EMBL" id="MDV6226287.1"/>
    </source>
</evidence>
<organism evidence="1 2">
    <name type="scientific">Nitratireductor aquimarinus</name>
    <dbReference type="NCBI Taxonomy" id="889300"/>
    <lineage>
        <taxon>Bacteria</taxon>
        <taxon>Pseudomonadati</taxon>
        <taxon>Pseudomonadota</taxon>
        <taxon>Alphaproteobacteria</taxon>
        <taxon>Hyphomicrobiales</taxon>
        <taxon>Phyllobacteriaceae</taxon>
        <taxon>Nitratireductor</taxon>
    </lineage>
</organism>
<gene>
    <name evidence="1" type="ORF">R2G56_08315</name>
</gene>
<protein>
    <submittedName>
        <fullName evidence="1">Uncharacterized protein</fullName>
    </submittedName>
</protein>
<dbReference type="EMBL" id="JAWLIP010000003">
    <property type="protein sequence ID" value="MDV6226287.1"/>
    <property type="molecule type" value="Genomic_DNA"/>
</dbReference>
<evidence type="ECO:0000313" key="2">
    <source>
        <dbReference type="Proteomes" id="UP001185659"/>
    </source>
</evidence>
<sequence>MKFAGGVLHWTEAEFWQTGFAFFRAAWEGWAVSSGVKKNVTQPPTREAYEAAKEALAARDRRRLNQGDGIVQR</sequence>
<accession>A0ABU4AJ70</accession>
<name>A0ABU4AJ70_9HYPH</name>
<reference evidence="1 2" key="1">
    <citation type="submission" date="2023-10" db="EMBL/GenBank/DDBJ databases">
        <authorList>
            <person name="Venkata Ramana C."/>
            <person name="Sasikala C."/>
            <person name="Dhurka M."/>
        </authorList>
    </citation>
    <scope>NUCLEOTIDE SEQUENCE [LARGE SCALE GENOMIC DNA]</scope>
    <source>
        <strain evidence="1 2">KCTC 32151</strain>
    </source>
</reference>
<keyword evidence="2" id="KW-1185">Reference proteome</keyword>